<evidence type="ECO:0000313" key="4">
    <source>
        <dbReference type="Proteomes" id="UP000178558"/>
    </source>
</evidence>
<evidence type="ECO:0000313" key="3">
    <source>
        <dbReference type="EMBL" id="OGK50618.1"/>
    </source>
</evidence>
<comment type="caution">
    <text evidence="3">The sequence shown here is derived from an EMBL/GenBank/DDBJ whole genome shotgun (WGS) entry which is preliminary data.</text>
</comment>
<dbReference type="InterPro" id="IPR052462">
    <property type="entry name" value="SLIRP/GR-RBP-like"/>
</dbReference>
<evidence type="ECO:0000256" key="1">
    <source>
        <dbReference type="ARBA" id="ARBA00022884"/>
    </source>
</evidence>
<dbReference type="GO" id="GO:0003723">
    <property type="term" value="F:RNA binding"/>
    <property type="evidence" value="ECO:0007669"/>
    <property type="project" value="UniProtKB-KW"/>
</dbReference>
<dbReference type="SUPFAM" id="SSF54928">
    <property type="entry name" value="RNA-binding domain, RBD"/>
    <property type="match status" value="1"/>
</dbReference>
<feature type="domain" description="RRM" evidence="2">
    <location>
        <begin position="4"/>
        <end position="82"/>
    </location>
</feature>
<dbReference type="PANTHER" id="PTHR48027">
    <property type="entry name" value="HETEROGENEOUS NUCLEAR RIBONUCLEOPROTEIN 87F-RELATED"/>
    <property type="match status" value="1"/>
</dbReference>
<keyword evidence="1" id="KW-0694">RNA-binding</keyword>
<dbReference type="Pfam" id="PF00076">
    <property type="entry name" value="RRM_1"/>
    <property type="match status" value="1"/>
</dbReference>
<protein>
    <recommendedName>
        <fullName evidence="2">RRM domain-containing protein</fullName>
    </recommendedName>
</protein>
<dbReference type="InterPro" id="IPR035979">
    <property type="entry name" value="RBD_domain_sf"/>
</dbReference>
<name>A0A1F7J4S9_9BACT</name>
<organism evidence="3 4">
    <name type="scientific">Candidatus Roizmanbacteria bacterium RIFCSPLOWO2_01_FULL_40_42</name>
    <dbReference type="NCBI Taxonomy" id="1802066"/>
    <lineage>
        <taxon>Bacteria</taxon>
        <taxon>Candidatus Roizmaniibacteriota</taxon>
    </lineage>
</organism>
<dbReference type="EMBL" id="MGAQ01000015">
    <property type="protein sequence ID" value="OGK50618.1"/>
    <property type="molecule type" value="Genomic_DNA"/>
</dbReference>
<sequence>MTKNKLFVGNLPSSLSSFSLERLFTSFGKITDASIIPESSTGRSKGFGFVTFKKEADAKKAQKEMNGKDVEGQGIVVNIIDPKDEEALTNSYHAKRSYA</sequence>
<reference evidence="3 4" key="1">
    <citation type="journal article" date="2016" name="Nat. Commun.">
        <title>Thousands of microbial genomes shed light on interconnected biogeochemical processes in an aquifer system.</title>
        <authorList>
            <person name="Anantharaman K."/>
            <person name="Brown C.T."/>
            <person name="Hug L.A."/>
            <person name="Sharon I."/>
            <person name="Castelle C.J."/>
            <person name="Probst A.J."/>
            <person name="Thomas B.C."/>
            <person name="Singh A."/>
            <person name="Wilkins M.J."/>
            <person name="Karaoz U."/>
            <person name="Brodie E.L."/>
            <person name="Williams K.H."/>
            <person name="Hubbard S.S."/>
            <person name="Banfield J.F."/>
        </authorList>
    </citation>
    <scope>NUCLEOTIDE SEQUENCE [LARGE SCALE GENOMIC DNA]</scope>
</reference>
<dbReference type="InterPro" id="IPR000504">
    <property type="entry name" value="RRM_dom"/>
</dbReference>
<dbReference type="AlphaFoldDB" id="A0A1F7J4S9"/>
<evidence type="ECO:0000259" key="2">
    <source>
        <dbReference type="PROSITE" id="PS50102"/>
    </source>
</evidence>
<dbReference type="Proteomes" id="UP000178558">
    <property type="component" value="Unassembled WGS sequence"/>
</dbReference>
<dbReference type="PROSITE" id="PS50102">
    <property type="entry name" value="RRM"/>
    <property type="match status" value="1"/>
</dbReference>
<dbReference type="InterPro" id="IPR012677">
    <property type="entry name" value="Nucleotide-bd_a/b_plait_sf"/>
</dbReference>
<dbReference type="Gene3D" id="3.30.70.330">
    <property type="match status" value="1"/>
</dbReference>
<accession>A0A1F7J4S9</accession>
<gene>
    <name evidence="3" type="ORF">A3B50_02450</name>
</gene>
<dbReference type="SMART" id="SM00360">
    <property type="entry name" value="RRM"/>
    <property type="match status" value="1"/>
</dbReference>
<proteinExistence type="predicted"/>